<evidence type="ECO:0000313" key="1">
    <source>
        <dbReference type="EMBL" id="KAK9873290.1"/>
    </source>
</evidence>
<name>A0AAW1TZH9_9CUCU</name>
<dbReference type="Proteomes" id="UP001431783">
    <property type="component" value="Unassembled WGS sequence"/>
</dbReference>
<comment type="caution">
    <text evidence="1">The sequence shown here is derived from an EMBL/GenBank/DDBJ whole genome shotgun (WGS) entry which is preliminary data.</text>
</comment>
<proteinExistence type="predicted"/>
<evidence type="ECO:0000313" key="2">
    <source>
        <dbReference type="Proteomes" id="UP001431783"/>
    </source>
</evidence>
<sequence>MATSGSKGLENTQKVCKHCKKKVIYALDCVHCSTSYHPSCANQAKLIIDKDKLICCEAHDKSEVKPEQNWKLLQEMDEKKLKNVVREVLREFLDAFKKDIETKMNNIEASVQYMSDYFEEYKKKSDQMMEEQMMPRASRLQSGPCYQGFWGSNT</sequence>
<dbReference type="AlphaFoldDB" id="A0AAW1TZH9"/>
<accession>A0AAW1TZH9</accession>
<organism evidence="1 2">
    <name type="scientific">Henosepilachna vigintioctopunctata</name>
    <dbReference type="NCBI Taxonomy" id="420089"/>
    <lineage>
        <taxon>Eukaryota</taxon>
        <taxon>Metazoa</taxon>
        <taxon>Ecdysozoa</taxon>
        <taxon>Arthropoda</taxon>
        <taxon>Hexapoda</taxon>
        <taxon>Insecta</taxon>
        <taxon>Pterygota</taxon>
        <taxon>Neoptera</taxon>
        <taxon>Endopterygota</taxon>
        <taxon>Coleoptera</taxon>
        <taxon>Polyphaga</taxon>
        <taxon>Cucujiformia</taxon>
        <taxon>Coccinelloidea</taxon>
        <taxon>Coccinellidae</taxon>
        <taxon>Epilachninae</taxon>
        <taxon>Epilachnini</taxon>
        <taxon>Henosepilachna</taxon>
    </lineage>
</organism>
<gene>
    <name evidence="1" type="ORF">WA026_021779</name>
</gene>
<reference evidence="1 2" key="1">
    <citation type="submission" date="2023-03" db="EMBL/GenBank/DDBJ databases">
        <title>Genome insight into feeding habits of ladybird beetles.</title>
        <authorList>
            <person name="Li H.-S."/>
            <person name="Huang Y.-H."/>
            <person name="Pang H."/>
        </authorList>
    </citation>
    <scope>NUCLEOTIDE SEQUENCE [LARGE SCALE GENOMIC DNA]</scope>
    <source>
        <strain evidence="1">SYSU_2023b</strain>
        <tissue evidence="1">Whole body</tissue>
    </source>
</reference>
<keyword evidence="2" id="KW-1185">Reference proteome</keyword>
<dbReference type="SUPFAM" id="SSF57889">
    <property type="entry name" value="Cysteine-rich domain"/>
    <property type="match status" value="1"/>
</dbReference>
<evidence type="ECO:0008006" key="3">
    <source>
        <dbReference type="Google" id="ProtNLM"/>
    </source>
</evidence>
<dbReference type="EMBL" id="JARQZJ010000017">
    <property type="protein sequence ID" value="KAK9873290.1"/>
    <property type="molecule type" value="Genomic_DNA"/>
</dbReference>
<dbReference type="InterPro" id="IPR046349">
    <property type="entry name" value="C1-like_sf"/>
</dbReference>
<protein>
    <recommendedName>
        <fullName evidence="3">Zinc finger PHD-type domain-containing protein</fullName>
    </recommendedName>
</protein>